<evidence type="ECO:0000256" key="1">
    <source>
        <dbReference type="SAM" id="Phobius"/>
    </source>
</evidence>
<gene>
    <name evidence="2" type="ORF">HW450_03835</name>
</gene>
<feature type="transmembrane region" description="Helical" evidence="1">
    <location>
        <begin position="43"/>
        <end position="62"/>
    </location>
</feature>
<sequence length="140" mass="15675">MNKLFVAAASFATLGLISGVFYREFTRASDFVGQTQLSTLHTHYLVLGMMFFLLLMALNAVFNLEDHKLFPPFFYTYVVGLLWMTTMMVVKGIWQVQNPGGEYSAALSGVSGLSHITMAAAIFMLFRIVAKQSKQFKRAV</sequence>
<keyword evidence="3" id="KW-1185">Reference proteome</keyword>
<organism evidence="2 3">
    <name type="scientific">Corynebacterium hindlerae</name>
    <dbReference type="NCBI Taxonomy" id="699041"/>
    <lineage>
        <taxon>Bacteria</taxon>
        <taxon>Bacillati</taxon>
        <taxon>Actinomycetota</taxon>
        <taxon>Actinomycetes</taxon>
        <taxon>Mycobacteriales</taxon>
        <taxon>Corynebacteriaceae</taxon>
        <taxon>Corynebacterium</taxon>
    </lineage>
</organism>
<reference evidence="2 3" key="1">
    <citation type="submission" date="2020-07" db="EMBL/GenBank/DDBJ databases">
        <title>non toxigenic Corynebacterium sp. nov from a clinical source.</title>
        <authorList>
            <person name="Bernier A.-M."/>
            <person name="Bernard K."/>
        </authorList>
    </citation>
    <scope>NUCLEOTIDE SEQUENCE [LARGE SCALE GENOMIC DNA]</scope>
    <source>
        <strain evidence="3">NML 93-0612</strain>
    </source>
</reference>
<dbReference type="AlphaFoldDB" id="A0A7G5FGY2"/>
<keyword evidence="1" id="KW-1133">Transmembrane helix</keyword>
<feature type="transmembrane region" description="Helical" evidence="1">
    <location>
        <begin position="106"/>
        <end position="130"/>
    </location>
</feature>
<dbReference type="EMBL" id="CP059833">
    <property type="protein sequence ID" value="QMV85873.1"/>
    <property type="molecule type" value="Genomic_DNA"/>
</dbReference>
<feature type="transmembrane region" description="Helical" evidence="1">
    <location>
        <begin position="74"/>
        <end position="94"/>
    </location>
</feature>
<keyword evidence="1" id="KW-0472">Membrane</keyword>
<dbReference type="Proteomes" id="UP000515570">
    <property type="component" value="Chromosome"/>
</dbReference>
<dbReference type="InterPro" id="IPR021299">
    <property type="entry name" value="DUF2871"/>
</dbReference>
<dbReference type="Pfam" id="PF11070">
    <property type="entry name" value="DUF2871"/>
    <property type="match status" value="1"/>
</dbReference>
<name>A0A7G5FGY2_9CORY</name>
<accession>A0A7G5FGY2</accession>
<dbReference type="RefSeq" id="WP_182386690.1">
    <property type="nucleotide sequence ID" value="NZ_CP059833.1"/>
</dbReference>
<keyword evidence="1" id="KW-0812">Transmembrane</keyword>
<evidence type="ECO:0000313" key="3">
    <source>
        <dbReference type="Proteomes" id="UP000515570"/>
    </source>
</evidence>
<proteinExistence type="predicted"/>
<evidence type="ECO:0000313" key="2">
    <source>
        <dbReference type="EMBL" id="QMV85873.1"/>
    </source>
</evidence>
<protein>
    <submittedName>
        <fullName evidence="2">DUF2871 domain-containing protein</fullName>
    </submittedName>
</protein>